<evidence type="ECO:0000256" key="4">
    <source>
        <dbReference type="ARBA" id="ARBA00023172"/>
    </source>
</evidence>
<dbReference type="InterPro" id="IPR053876">
    <property type="entry name" value="Phage_int_M"/>
</dbReference>
<dbReference type="InterPro" id="IPR038488">
    <property type="entry name" value="Integrase_DNA-bd_sf"/>
</dbReference>
<dbReference type="Proteomes" id="UP001055125">
    <property type="component" value="Unassembled WGS sequence"/>
</dbReference>
<dbReference type="InterPro" id="IPR050808">
    <property type="entry name" value="Phage_Integrase"/>
</dbReference>
<dbReference type="InterPro" id="IPR011010">
    <property type="entry name" value="DNA_brk_join_enz"/>
</dbReference>
<dbReference type="Pfam" id="PF13356">
    <property type="entry name" value="Arm-DNA-bind_3"/>
    <property type="match status" value="1"/>
</dbReference>
<evidence type="ECO:0000256" key="5">
    <source>
        <dbReference type="PROSITE-ProRule" id="PRU01248"/>
    </source>
</evidence>
<feature type="domain" description="Tyr recombinase" evidence="6">
    <location>
        <begin position="152"/>
        <end position="324"/>
    </location>
</feature>
<dbReference type="EMBL" id="BPQP01000068">
    <property type="protein sequence ID" value="GJD96769.1"/>
    <property type="molecule type" value="Genomic_DNA"/>
</dbReference>
<dbReference type="InterPro" id="IPR044068">
    <property type="entry name" value="CB"/>
</dbReference>
<reference evidence="8" key="2">
    <citation type="submission" date="2021-08" db="EMBL/GenBank/DDBJ databases">
        <authorList>
            <person name="Tani A."/>
            <person name="Ola A."/>
            <person name="Ogura Y."/>
            <person name="Katsura K."/>
            <person name="Hayashi T."/>
        </authorList>
    </citation>
    <scope>NUCLEOTIDE SEQUENCE</scope>
    <source>
        <strain evidence="8">DSM 19015</strain>
    </source>
</reference>
<dbReference type="Gene3D" id="1.10.443.10">
    <property type="entry name" value="Intergrase catalytic core"/>
    <property type="match status" value="1"/>
</dbReference>
<sequence length="348" mass="38495">MGLGSTRDVTLARAREKAAAARALVAEGLNPMEAREQQRAIPTFGQAADALIADMEPSWRNPKHVAQWKMTLTEYAGPIRSKSVDAVSTDDVLRLLRPIWQAKPETAARVRGRVEAVLDAARAQGHRSGENPARWRGHLDKLLPPRKVLARGHHAAMPYADVPAFVARLRDNPTISNRALEFTILTAGRSGEIMGATWPEIDVAKRLWSIPAERMKGSRPHQVPLTDRMIEILEEMRERGGIFIFPGAKPDKPLSVMALTMAMRRADAGQFTPHGFRSAFRDWCGDETEFPRDVAEAALAHALRDATEAAYRRATALEKRRALMIAWNAYVAAEPASNVIPLRASQNA</sequence>
<evidence type="ECO:0000259" key="7">
    <source>
        <dbReference type="PROSITE" id="PS51900"/>
    </source>
</evidence>
<comment type="caution">
    <text evidence="8">The sequence shown here is derived from an EMBL/GenBank/DDBJ whole genome shotgun (WGS) entry which is preliminary data.</text>
</comment>
<dbReference type="PANTHER" id="PTHR30629:SF2">
    <property type="entry name" value="PROPHAGE INTEGRASE INTS-RELATED"/>
    <property type="match status" value="1"/>
</dbReference>
<keyword evidence="4" id="KW-0233">DNA recombination</keyword>
<dbReference type="Pfam" id="PF22022">
    <property type="entry name" value="Phage_int_M"/>
    <property type="match status" value="1"/>
</dbReference>
<keyword evidence="3 5" id="KW-0238">DNA-binding</keyword>
<proteinExistence type="inferred from homology"/>
<dbReference type="InterPro" id="IPR002104">
    <property type="entry name" value="Integrase_catalytic"/>
</dbReference>
<accession>A0ABQ4S2S1</accession>
<dbReference type="InterPro" id="IPR013762">
    <property type="entry name" value="Integrase-like_cat_sf"/>
</dbReference>
<evidence type="ECO:0000256" key="1">
    <source>
        <dbReference type="ARBA" id="ARBA00008857"/>
    </source>
</evidence>
<protein>
    <submittedName>
        <fullName evidence="8">Prophage integrase IntA</fullName>
    </submittedName>
</protein>
<dbReference type="PROSITE" id="PS51900">
    <property type="entry name" value="CB"/>
    <property type="match status" value="1"/>
</dbReference>
<dbReference type="SUPFAM" id="SSF56349">
    <property type="entry name" value="DNA breaking-rejoining enzymes"/>
    <property type="match status" value="1"/>
</dbReference>
<keyword evidence="9" id="KW-1185">Reference proteome</keyword>
<dbReference type="Pfam" id="PF00589">
    <property type="entry name" value="Phage_integrase"/>
    <property type="match status" value="1"/>
</dbReference>
<evidence type="ECO:0000256" key="3">
    <source>
        <dbReference type="ARBA" id="ARBA00023125"/>
    </source>
</evidence>
<keyword evidence="2" id="KW-0229">DNA integration</keyword>
<evidence type="ECO:0000256" key="2">
    <source>
        <dbReference type="ARBA" id="ARBA00022908"/>
    </source>
</evidence>
<feature type="domain" description="Core-binding (CB)" evidence="7">
    <location>
        <begin position="42"/>
        <end position="122"/>
    </location>
</feature>
<dbReference type="InterPro" id="IPR010998">
    <property type="entry name" value="Integrase_recombinase_N"/>
</dbReference>
<dbReference type="PROSITE" id="PS51898">
    <property type="entry name" value="TYR_RECOMBINASE"/>
    <property type="match status" value="1"/>
</dbReference>
<dbReference type="Gene3D" id="1.10.150.130">
    <property type="match status" value="1"/>
</dbReference>
<dbReference type="PANTHER" id="PTHR30629">
    <property type="entry name" value="PROPHAGE INTEGRASE"/>
    <property type="match status" value="1"/>
</dbReference>
<dbReference type="Gene3D" id="3.30.160.390">
    <property type="entry name" value="Integrase, DNA-binding domain"/>
    <property type="match status" value="1"/>
</dbReference>
<comment type="similarity">
    <text evidence="1">Belongs to the 'phage' integrase family.</text>
</comment>
<evidence type="ECO:0000259" key="6">
    <source>
        <dbReference type="PROSITE" id="PS51898"/>
    </source>
</evidence>
<organism evidence="8 9">
    <name type="scientific">Methylobacterium iners</name>
    <dbReference type="NCBI Taxonomy" id="418707"/>
    <lineage>
        <taxon>Bacteria</taxon>
        <taxon>Pseudomonadati</taxon>
        <taxon>Pseudomonadota</taxon>
        <taxon>Alphaproteobacteria</taxon>
        <taxon>Hyphomicrobiales</taxon>
        <taxon>Methylobacteriaceae</taxon>
        <taxon>Methylobacterium</taxon>
    </lineage>
</organism>
<evidence type="ECO:0000313" key="8">
    <source>
        <dbReference type="EMBL" id="GJD96769.1"/>
    </source>
</evidence>
<dbReference type="CDD" id="cd00801">
    <property type="entry name" value="INT_P4_C"/>
    <property type="match status" value="1"/>
</dbReference>
<gene>
    <name evidence="8" type="primary">intA_3</name>
    <name evidence="8" type="ORF">OCOJLMKI_3994</name>
</gene>
<evidence type="ECO:0000313" key="9">
    <source>
        <dbReference type="Proteomes" id="UP001055125"/>
    </source>
</evidence>
<dbReference type="InterPro" id="IPR025166">
    <property type="entry name" value="Integrase_DNA_bind_dom"/>
</dbReference>
<name>A0ABQ4S2S1_9HYPH</name>
<reference evidence="8" key="1">
    <citation type="journal article" date="2021" name="Front. Microbiol.">
        <title>Comprehensive Comparative Genomics and Phenotyping of Methylobacterium Species.</title>
        <authorList>
            <person name="Alessa O."/>
            <person name="Ogura Y."/>
            <person name="Fujitani Y."/>
            <person name="Takami H."/>
            <person name="Hayashi T."/>
            <person name="Sahin N."/>
            <person name="Tani A."/>
        </authorList>
    </citation>
    <scope>NUCLEOTIDE SEQUENCE</scope>
    <source>
        <strain evidence="8">DSM 19015</strain>
    </source>
</reference>